<dbReference type="GO" id="GO:0007165">
    <property type="term" value="P:signal transduction"/>
    <property type="evidence" value="ECO:0007669"/>
    <property type="project" value="UniProtKB-KW"/>
</dbReference>
<dbReference type="CDD" id="cd12913">
    <property type="entry name" value="PDC1_MCP_like"/>
    <property type="match status" value="1"/>
</dbReference>
<dbReference type="GO" id="GO:0016020">
    <property type="term" value="C:membrane"/>
    <property type="evidence" value="ECO:0007669"/>
    <property type="project" value="UniProtKB-SubCell"/>
</dbReference>
<comment type="subcellular location">
    <subcellularLocation>
        <location evidence="1">Membrane</location>
    </subcellularLocation>
</comment>
<comment type="similarity">
    <text evidence="3">Belongs to the methyl-accepting chemotaxis (MCP) protein family.</text>
</comment>
<evidence type="ECO:0000256" key="1">
    <source>
        <dbReference type="ARBA" id="ARBA00004370"/>
    </source>
</evidence>
<proteinExistence type="inferred from homology"/>
<keyword evidence="5" id="KW-1133">Transmembrane helix</keyword>
<evidence type="ECO:0000256" key="2">
    <source>
        <dbReference type="ARBA" id="ARBA00023224"/>
    </source>
</evidence>
<evidence type="ECO:0000259" key="6">
    <source>
        <dbReference type="PROSITE" id="PS50111"/>
    </source>
</evidence>
<dbReference type="CDD" id="cd06225">
    <property type="entry name" value="HAMP"/>
    <property type="match status" value="1"/>
</dbReference>
<evidence type="ECO:0000313" key="9">
    <source>
        <dbReference type="Proteomes" id="UP000279384"/>
    </source>
</evidence>
<comment type="caution">
    <text evidence="8">The sequence shown here is derived from an EMBL/GenBank/DDBJ whole genome shotgun (WGS) entry which is preliminary data.</text>
</comment>
<dbReference type="CDD" id="cd11386">
    <property type="entry name" value="MCP_signal"/>
    <property type="match status" value="1"/>
</dbReference>
<feature type="transmembrane region" description="Helical" evidence="5">
    <location>
        <begin position="341"/>
        <end position="360"/>
    </location>
</feature>
<dbReference type="FunFam" id="1.10.287.950:FF:000001">
    <property type="entry name" value="Methyl-accepting chemotaxis sensory transducer"/>
    <property type="match status" value="1"/>
</dbReference>
<keyword evidence="2 4" id="KW-0807">Transducer</keyword>
<dbReference type="Pfam" id="PF00672">
    <property type="entry name" value="HAMP"/>
    <property type="match status" value="1"/>
</dbReference>
<feature type="transmembrane region" description="Helical" evidence="5">
    <location>
        <begin position="12"/>
        <end position="34"/>
    </location>
</feature>
<evidence type="ECO:0000256" key="3">
    <source>
        <dbReference type="ARBA" id="ARBA00029447"/>
    </source>
</evidence>
<evidence type="ECO:0000256" key="4">
    <source>
        <dbReference type="PROSITE-ProRule" id="PRU00284"/>
    </source>
</evidence>
<evidence type="ECO:0000313" key="8">
    <source>
        <dbReference type="EMBL" id="RKQ52939.1"/>
    </source>
</evidence>
<dbReference type="PROSITE" id="PS50111">
    <property type="entry name" value="CHEMOTAXIS_TRANSDUC_2"/>
    <property type="match status" value="1"/>
</dbReference>
<name>A0A495AW24_VOGIN</name>
<dbReference type="Gene3D" id="3.30.450.20">
    <property type="entry name" value="PAS domain"/>
    <property type="match status" value="2"/>
</dbReference>
<dbReference type="PANTHER" id="PTHR32089">
    <property type="entry name" value="METHYL-ACCEPTING CHEMOTAXIS PROTEIN MCPB"/>
    <property type="match status" value="1"/>
</dbReference>
<keyword evidence="5" id="KW-0812">Transmembrane</keyword>
<dbReference type="SMART" id="SM00283">
    <property type="entry name" value="MA"/>
    <property type="match status" value="1"/>
</dbReference>
<organism evidence="8 9">
    <name type="scientific">Vogesella indigofera</name>
    <name type="common">Pseudomonas indigofera</name>
    <dbReference type="NCBI Taxonomy" id="45465"/>
    <lineage>
        <taxon>Bacteria</taxon>
        <taxon>Pseudomonadati</taxon>
        <taxon>Pseudomonadota</taxon>
        <taxon>Betaproteobacteria</taxon>
        <taxon>Neisseriales</taxon>
        <taxon>Chromobacteriaceae</taxon>
        <taxon>Vogesella</taxon>
    </lineage>
</organism>
<feature type="domain" description="Methyl-accepting transducer" evidence="6">
    <location>
        <begin position="420"/>
        <end position="656"/>
    </location>
</feature>
<gene>
    <name evidence="8" type="ORF">C8E02_3409</name>
</gene>
<keyword evidence="5" id="KW-0472">Membrane</keyword>
<reference evidence="8 9" key="1">
    <citation type="submission" date="2018-10" db="EMBL/GenBank/DDBJ databases">
        <title>Genomic Encyclopedia of Type Strains, Phase IV (KMG-IV): sequencing the most valuable type-strain genomes for metagenomic binning, comparative biology and taxonomic classification.</title>
        <authorList>
            <person name="Goeker M."/>
        </authorList>
    </citation>
    <scope>NUCLEOTIDE SEQUENCE [LARGE SCALE GENOMIC DNA]</scope>
    <source>
        <strain evidence="8 9">DSM 3303</strain>
    </source>
</reference>
<accession>A0A495AW24</accession>
<dbReference type="InterPro" id="IPR003660">
    <property type="entry name" value="HAMP_dom"/>
</dbReference>
<dbReference type="SMART" id="SM00304">
    <property type="entry name" value="HAMP"/>
    <property type="match status" value="1"/>
</dbReference>
<dbReference type="Proteomes" id="UP000279384">
    <property type="component" value="Unassembled WGS sequence"/>
</dbReference>
<dbReference type="CDD" id="cd12912">
    <property type="entry name" value="PDC2_MCP_like"/>
    <property type="match status" value="1"/>
</dbReference>
<dbReference type="PANTHER" id="PTHR32089:SF112">
    <property type="entry name" value="LYSOZYME-LIKE PROTEIN-RELATED"/>
    <property type="match status" value="1"/>
</dbReference>
<dbReference type="AlphaFoldDB" id="A0A495AW24"/>
<dbReference type="Pfam" id="PF00015">
    <property type="entry name" value="MCPsignal"/>
    <property type="match status" value="1"/>
</dbReference>
<dbReference type="RefSeq" id="WP_120812748.1">
    <property type="nucleotide sequence ID" value="NZ_RBID01000020.1"/>
</dbReference>
<dbReference type="GO" id="GO:0006935">
    <property type="term" value="P:chemotaxis"/>
    <property type="evidence" value="ECO:0007669"/>
    <property type="project" value="UniProtKB-ARBA"/>
</dbReference>
<dbReference type="Gene3D" id="1.10.287.950">
    <property type="entry name" value="Methyl-accepting chemotaxis protein"/>
    <property type="match status" value="1"/>
</dbReference>
<dbReference type="EMBL" id="RBID01000020">
    <property type="protein sequence ID" value="RKQ52939.1"/>
    <property type="molecule type" value="Genomic_DNA"/>
</dbReference>
<protein>
    <submittedName>
        <fullName evidence="8">Methyl-accepting chemotaxis sensory transducer with Cache sensor</fullName>
    </submittedName>
</protein>
<evidence type="ECO:0000256" key="5">
    <source>
        <dbReference type="SAM" id="Phobius"/>
    </source>
</evidence>
<dbReference type="SUPFAM" id="SSF58104">
    <property type="entry name" value="Methyl-accepting chemotaxis protein (MCP) signaling domain"/>
    <property type="match status" value="1"/>
</dbReference>
<dbReference type="PROSITE" id="PS50885">
    <property type="entry name" value="HAMP"/>
    <property type="match status" value="1"/>
</dbReference>
<dbReference type="InterPro" id="IPR004089">
    <property type="entry name" value="MCPsignal_dom"/>
</dbReference>
<sequence length="692" mass="74096">MTQSTRWGHLGNRIIGVAAVAVAVGFAVMIAIIAKQSYDAAVEQGNQLASEQAGRVADSVEAKLANGFAIPRSMAASVQGLQRAQAVERKVVDNILLSSLDNAPGIIGAWMIWEPNALDGRDDEFRRDWPKHDPSGRYTPYLTRGGDGKAALDVMMSSDRVAKFPEWQDRLTEYAPDYEKSGWGDFYFVPKSRGRDTITEPFFYEVQGKQVLESSLAVVMKDASGKLLGVSAVDLALDDLQKQFGAIRLYDTGYVRMVSEGGLFVVNPQAELVGKAVASGDPLAANLDKIKKGERFVYEDGGFTHFFYPIKVADSGQFWSAGVSVPTAAITATANSQRNTAIVVGVIALALIILVLTLLIRTLTRPLNTLAETMEQFASGKGDLTLHLTVSNRDEIGRTAAAFNRFIESLREMFIEVREQSLAVSRSAGQLADSAVQVEQSSAQQSDAASATAAGVEQVTVSVHHIADTAMLAESMARETGVLTEHSVATVDKVTGEIQRMTSNMQALAGRMGALGARSAEVSTIVGVIKDIADQTNLLALNAAIEAARAGEQGRGFAVVADEVRNLAGRTAEATVQISRIVNAISSETNDAVDEVKRSTELVSVSVGIAEEANVAMKGVYEKSVDLVDNIGDIASSTREQSNATSEIAQNVERISTMAQSNSEVAREVRAAVEQLREQSASLEALVGNFRL</sequence>
<feature type="domain" description="HAMP" evidence="7">
    <location>
        <begin position="361"/>
        <end position="415"/>
    </location>
</feature>
<evidence type="ECO:0000259" key="7">
    <source>
        <dbReference type="PROSITE" id="PS50885"/>
    </source>
</evidence>